<feature type="signal peptide" evidence="1">
    <location>
        <begin position="1"/>
        <end position="29"/>
    </location>
</feature>
<dbReference type="KEGG" id="cmag:CBW24_15530"/>
<keyword evidence="1" id="KW-0732">Signal</keyword>
<organism evidence="2 3">
    <name type="scientific">Pacificitalea manganoxidans</name>
    <dbReference type="NCBI Taxonomy" id="1411902"/>
    <lineage>
        <taxon>Bacteria</taxon>
        <taxon>Pseudomonadati</taxon>
        <taxon>Pseudomonadota</taxon>
        <taxon>Alphaproteobacteria</taxon>
        <taxon>Rhodobacterales</taxon>
        <taxon>Paracoccaceae</taxon>
        <taxon>Pacificitalea</taxon>
    </lineage>
</organism>
<evidence type="ECO:0000313" key="2">
    <source>
        <dbReference type="EMBL" id="ATI43560.1"/>
    </source>
</evidence>
<name>A0A291M3S1_9RHOB</name>
<gene>
    <name evidence="2" type="ORF">CBW24_15530</name>
</gene>
<feature type="chain" id="PRO_5012990883" evidence="1">
    <location>
        <begin position="30"/>
        <end position="175"/>
    </location>
</feature>
<accession>A0A291M3S1</accession>
<dbReference type="EMBL" id="CP021405">
    <property type="protein sequence ID" value="ATI43560.1"/>
    <property type="molecule type" value="Genomic_DNA"/>
</dbReference>
<reference evidence="2 3" key="1">
    <citation type="submission" date="2017-05" db="EMBL/GenBank/DDBJ databases">
        <title>Comparative genomic and metabolic analysis of manganese-oxidizing mechanisms in Celeribater manganoxidans DY25T: its adaption to the environment of polymetallic nodule.</title>
        <authorList>
            <person name="Wang X."/>
        </authorList>
    </citation>
    <scope>NUCLEOTIDE SEQUENCE [LARGE SCALE GENOMIC DNA]</scope>
    <source>
        <strain evidence="2 3">DY25</strain>
        <plasmid evidence="3">pdy25-a</plasmid>
    </source>
</reference>
<keyword evidence="3" id="KW-1185">Reference proteome</keyword>
<evidence type="ECO:0000313" key="3">
    <source>
        <dbReference type="Proteomes" id="UP000219050"/>
    </source>
</evidence>
<sequence>MTVPSSPAFAARLGPLCLALAVTMPQALAAQEPSTPPTPAATPPAAGLAIELNAAANHDGGCLLSFVAQNGTGQDIDRAVFETVLFTAEGQVDRLSLFDFGALPDGRPRVRQFVVPQAACDGLGQVLFNGAHTCEQPATATATATANPADTPAAALAACDGALRLSTRTQIEVTG</sequence>
<dbReference type="RefSeq" id="WP_097374314.1">
    <property type="nucleotide sequence ID" value="NZ_CP021405.1"/>
</dbReference>
<evidence type="ECO:0000256" key="1">
    <source>
        <dbReference type="SAM" id="SignalP"/>
    </source>
</evidence>
<dbReference type="AlphaFoldDB" id="A0A291M3S1"/>
<proteinExistence type="predicted"/>
<protein>
    <submittedName>
        <fullName evidence="2">Uncharacterized protein</fullName>
    </submittedName>
</protein>
<dbReference type="Proteomes" id="UP000219050">
    <property type="component" value="Plasmid pDY25-A"/>
</dbReference>
<dbReference type="OrthoDB" id="7707524at2"/>
<geneLocation type="plasmid" evidence="3">
    <name>pdy25-a</name>
</geneLocation>
<keyword evidence="2" id="KW-0614">Plasmid</keyword>